<dbReference type="EMBL" id="QENY01000024">
    <property type="protein sequence ID" value="PVX48771.1"/>
    <property type="molecule type" value="Genomic_DNA"/>
</dbReference>
<dbReference type="Pfam" id="PF11810">
    <property type="entry name" value="DUF3332"/>
    <property type="match status" value="1"/>
</dbReference>
<protein>
    <submittedName>
        <fullName evidence="2">Uncharacterized protein DUF3332</fullName>
    </submittedName>
</protein>
<reference evidence="2 3" key="1">
    <citation type="submission" date="2018-05" db="EMBL/GenBank/DDBJ databases">
        <title>Genomic Encyclopedia of Type Strains, Phase IV (KMG-IV): sequencing the most valuable type-strain genomes for metagenomic binning, comparative biology and taxonomic classification.</title>
        <authorList>
            <person name="Goeker M."/>
        </authorList>
    </citation>
    <scope>NUCLEOTIDE SEQUENCE [LARGE SCALE GENOMIC DNA]</scope>
    <source>
        <strain evidence="2 3">DSM 100333</strain>
    </source>
</reference>
<keyword evidence="3" id="KW-1185">Reference proteome</keyword>
<name>A0A2U0TYV4_9BACT</name>
<feature type="transmembrane region" description="Helical" evidence="1">
    <location>
        <begin position="41"/>
        <end position="61"/>
    </location>
</feature>
<gene>
    <name evidence="2" type="ORF">C7379_12415</name>
</gene>
<dbReference type="InterPro" id="IPR021768">
    <property type="entry name" value="DUF3332"/>
</dbReference>
<keyword evidence="1" id="KW-0812">Transmembrane</keyword>
<proteinExistence type="predicted"/>
<sequence>MATCLMAGIFFTTSCVGTFSMFNKLASWNRNATDNKFLNEIIFIVISPAYAIAGMADMLILNTIEFWTGDNPMAMKVGTVKQVMGQDGKYYAVTYKADGYDIMLPTGETISFVYDKKTDAWSQIQKGKKTEIFRFNSDGTIQANLPDGTKLNVTPDEAGLYQVRMAMNDGRFFAAR</sequence>
<keyword evidence="1" id="KW-1133">Transmembrane helix</keyword>
<organism evidence="2 3">
    <name type="scientific">Hallella colorans</name>
    <dbReference type="NCBI Taxonomy" id="1703337"/>
    <lineage>
        <taxon>Bacteria</taxon>
        <taxon>Pseudomonadati</taxon>
        <taxon>Bacteroidota</taxon>
        <taxon>Bacteroidia</taxon>
        <taxon>Bacteroidales</taxon>
        <taxon>Prevotellaceae</taxon>
        <taxon>Hallella</taxon>
    </lineage>
</organism>
<keyword evidence="1" id="KW-0472">Membrane</keyword>
<evidence type="ECO:0000256" key="1">
    <source>
        <dbReference type="SAM" id="Phobius"/>
    </source>
</evidence>
<dbReference type="AlphaFoldDB" id="A0A2U0TYV4"/>
<accession>A0A2U0TYV4</accession>
<dbReference type="Proteomes" id="UP000245870">
    <property type="component" value="Unassembled WGS sequence"/>
</dbReference>
<comment type="caution">
    <text evidence="2">The sequence shown here is derived from an EMBL/GenBank/DDBJ whole genome shotgun (WGS) entry which is preliminary data.</text>
</comment>
<evidence type="ECO:0000313" key="2">
    <source>
        <dbReference type="EMBL" id="PVX48771.1"/>
    </source>
</evidence>
<evidence type="ECO:0000313" key="3">
    <source>
        <dbReference type="Proteomes" id="UP000245870"/>
    </source>
</evidence>